<feature type="transmembrane region" description="Helical" evidence="1">
    <location>
        <begin position="144"/>
        <end position="162"/>
    </location>
</feature>
<dbReference type="EMBL" id="JBFXLQ010000060">
    <property type="protein sequence ID" value="KAL2862891.1"/>
    <property type="molecule type" value="Genomic_DNA"/>
</dbReference>
<keyword evidence="3" id="KW-1185">Reference proteome</keyword>
<dbReference type="GeneID" id="98141843"/>
<keyword evidence="1" id="KW-0812">Transmembrane</keyword>
<dbReference type="RefSeq" id="XP_070881870.1">
    <property type="nucleotide sequence ID" value="XM_071026771.1"/>
</dbReference>
<evidence type="ECO:0000313" key="2">
    <source>
        <dbReference type="EMBL" id="KAL2862891.1"/>
    </source>
</evidence>
<dbReference type="Proteomes" id="UP001610432">
    <property type="component" value="Unassembled WGS sequence"/>
</dbReference>
<comment type="caution">
    <text evidence="2">The sequence shown here is derived from an EMBL/GenBank/DDBJ whole genome shotgun (WGS) entry which is preliminary data.</text>
</comment>
<organism evidence="2 3">
    <name type="scientific">Aspergillus lucknowensis</name>
    <dbReference type="NCBI Taxonomy" id="176173"/>
    <lineage>
        <taxon>Eukaryota</taxon>
        <taxon>Fungi</taxon>
        <taxon>Dikarya</taxon>
        <taxon>Ascomycota</taxon>
        <taxon>Pezizomycotina</taxon>
        <taxon>Eurotiomycetes</taxon>
        <taxon>Eurotiomycetidae</taxon>
        <taxon>Eurotiales</taxon>
        <taxon>Aspergillaceae</taxon>
        <taxon>Aspergillus</taxon>
        <taxon>Aspergillus subgen. Nidulantes</taxon>
    </lineage>
</organism>
<accession>A0ABR4LEC7</accession>
<evidence type="ECO:0000313" key="3">
    <source>
        <dbReference type="Proteomes" id="UP001610432"/>
    </source>
</evidence>
<proteinExistence type="predicted"/>
<keyword evidence="1" id="KW-1133">Transmembrane helix</keyword>
<protein>
    <submittedName>
        <fullName evidence="2">Uncharacterized protein</fullName>
    </submittedName>
</protein>
<gene>
    <name evidence="2" type="ORF">BJX67DRAFT_289062</name>
</gene>
<reference evidence="2 3" key="1">
    <citation type="submission" date="2024-07" db="EMBL/GenBank/DDBJ databases">
        <title>Section-level genome sequencing and comparative genomics of Aspergillus sections Usti and Cavernicolus.</title>
        <authorList>
            <consortium name="Lawrence Berkeley National Laboratory"/>
            <person name="Nybo J.L."/>
            <person name="Vesth T.C."/>
            <person name="Theobald S."/>
            <person name="Frisvad J.C."/>
            <person name="Larsen T.O."/>
            <person name="Kjaerboelling I."/>
            <person name="Rothschild-Mancinelli K."/>
            <person name="Lyhne E.K."/>
            <person name="Kogle M.E."/>
            <person name="Barry K."/>
            <person name="Clum A."/>
            <person name="Na H."/>
            <person name="Ledsgaard L."/>
            <person name="Lin J."/>
            <person name="Lipzen A."/>
            <person name="Kuo A."/>
            <person name="Riley R."/>
            <person name="Mondo S."/>
            <person name="Labutti K."/>
            <person name="Haridas S."/>
            <person name="Pangalinan J."/>
            <person name="Salamov A.A."/>
            <person name="Simmons B.A."/>
            <person name="Magnuson J.K."/>
            <person name="Chen J."/>
            <person name="Drula E."/>
            <person name="Henrissat B."/>
            <person name="Wiebenga A."/>
            <person name="Lubbers R.J."/>
            <person name="Gomes A.C."/>
            <person name="Macurrencykelacurrency M.R."/>
            <person name="Stajich J."/>
            <person name="Grigoriev I.V."/>
            <person name="Mortensen U.H."/>
            <person name="De Vries R.P."/>
            <person name="Baker S.E."/>
            <person name="Andersen M.R."/>
        </authorList>
    </citation>
    <scope>NUCLEOTIDE SEQUENCE [LARGE SCALE GENOMIC DNA]</scope>
    <source>
        <strain evidence="2 3">CBS 449.75</strain>
    </source>
</reference>
<sequence length="172" mass="19619">MTPPWAAIIMKKNFARRTRSERPWNFHPISHPILCGEACVCPSLQLFLPASMPLQRTFPGLVDPLSGRNCRFVSSLLIRERRSQQVRQLSHCCFRRYSWVRQVDGRPVACHTGKAPEYFVNKLIIGVAGIRNRLARRKFGASKIYYLHYCALSAASVLWFGGNLSRPDIGMT</sequence>
<name>A0ABR4LEC7_9EURO</name>
<keyword evidence="1" id="KW-0472">Membrane</keyword>
<evidence type="ECO:0000256" key="1">
    <source>
        <dbReference type="SAM" id="Phobius"/>
    </source>
</evidence>